<keyword evidence="8" id="KW-0496">Mitochondrion</keyword>
<evidence type="ECO:0000259" key="11">
    <source>
        <dbReference type="Pfam" id="PF00675"/>
    </source>
</evidence>
<evidence type="ECO:0000256" key="10">
    <source>
        <dbReference type="SAM" id="Coils"/>
    </source>
</evidence>
<keyword evidence="3" id="KW-0645">Protease</keyword>
<evidence type="ECO:0000256" key="6">
    <source>
        <dbReference type="ARBA" id="ARBA00022833"/>
    </source>
</evidence>
<keyword evidence="7" id="KW-0482">Metalloprotease</keyword>
<evidence type="ECO:0000256" key="9">
    <source>
        <dbReference type="RuleBase" id="RU004447"/>
    </source>
</evidence>
<dbReference type="PROSITE" id="PS00143">
    <property type="entry name" value="INSULINASE"/>
    <property type="match status" value="1"/>
</dbReference>
<dbReference type="InterPro" id="IPR050361">
    <property type="entry name" value="MPP/UQCRC_Complex"/>
</dbReference>
<evidence type="ECO:0000256" key="4">
    <source>
        <dbReference type="ARBA" id="ARBA00022723"/>
    </source>
</evidence>
<dbReference type="GO" id="GO:0005739">
    <property type="term" value="C:mitochondrion"/>
    <property type="evidence" value="ECO:0007669"/>
    <property type="project" value="UniProtKB-SubCell"/>
</dbReference>
<feature type="domain" description="Peptidase M16 C-terminal" evidence="12">
    <location>
        <begin position="224"/>
        <end position="406"/>
    </location>
</feature>
<comment type="subcellular location">
    <subcellularLocation>
        <location evidence="2">Mitochondrion</location>
    </subcellularLocation>
</comment>
<dbReference type="Pfam" id="PF05193">
    <property type="entry name" value="Peptidase_M16_C"/>
    <property type="match status" value="1"/>
</dbReference>
<evidence type="ECO:0000256" key="8">
    <source>
        <dbReference type="ARBA" id="ARBA00023128"/>
    </source>
</evidence>
<dbReference type="InterPro" id="IPR007863">
    <property type="entry name" value="Peptidase_M16_C"/>
</dbReference>
<evidence type="ECO:0000256" key="7">
    <source>
        <dbReference type="ARBA" id="ARBA00023049"/>
    </source>
</evidence>
<name>A0AAD8NNW4_TARER</name>
<comment type="similarity">
    <text evidence="9">Belongs to the peptidase M16 family.</text>
</comment>
<reference evidence="13" key="1">
    <citation type="journal article" date="2023" name="bioRxiv">
        <title>Improved chromosome-level genome assembly for marigold (Tagetes erecta).</title>
        <authorList>
            <person name="Jiang F."/>
            <person name="Yuan L."/>
            <person name="Wang S."/>
            <person name="Wang H."/>
            <person name="Xu D."/>
            <person name="Wang A."/>
            <person name="Fan W."/>
        </authorList>
    </citation>
    <scope>NUCLEOTIDE SEQUENCE</scope>
    <source>
        <strain evidence="13">WSJ</strain>
        <tissue evidence="13">Leaf</tissue>
    </source>
</reference>
<evidence type="ECO:0000313" key="14">
    <source>
        <dbReference type="Proteomes" id="UP001229421"/>
    </source>
</evidence>
<dbReference type="Gene3D" id="3.30.830.10">
    <property type="entry name" value="Metalloenzyme, LuxS/M16 peptidase-like"/>
    <property type="match status" value="2"/>
</dbReference>
<dbReference type="GO" id="GO:0004222">
    <property type="term" value="F:metalloendopeptidase activity"/>
    <property type="evidence" value="ECO:0007669"/>
    <property type="project" value="InterPro"/>
</dbReference>
<gene>
    <name evidence="13" type="ORF">QVD17_31787</name>
</gene>
<dbReference type="InterPro" id="IPR001431">
    <property type="entry name" value="Pept_M16_Zn_BS"/>
</dbReference>
<comment type="caution">
    <text evidence="13">The sequence shown here is derived from an EMBL/GenBank/DDBJ whole genome shotgun (WGS) entry which is preliminary data.</text>
</comment>
<evidence type="ECO:0000256" key="2">
    <source>
        <dbReference type="ARBA" id="ARBA00004173"/>
    </source>
</evidence>
<dbReference type="PANTHER" id="PTHR11851">
    <property type="entry name" value="METALLOPROTEASE"/>
    <property type="match status" value="1"/>
</dbReference>
<dbReference type="SUPFAM" id="SSF63411">
    <property type="entry name" value="LuxS/MPP-like metallohydrolase"/>
    <property type="match status" value="2"/>
</dbReference>
<dbReference type="InterPro" id="IPR011249">
    <property type="entry name" value="Metalloenz_LuxS/M16"/>
</dbReference>
<feature type="coiled-coil region" evidence="10">
    <location>
        <begin position="7"/>
        <end position="34"/>
    </location>
</feature>
<keyword evidence="5" id="KW-0378">Hydrolase</keyword>
<dbReference type="AlphaFoldDB" id="A0AAD8NNW4"/>
<keyword evidence="4" id="KW-0479">Metal-binding</keyword>
<evidence type="ECO:0000256" key="5">
    <source>
        <dbReference type="ARBA" id="ARBA00022801"/>
    </source>
</evidence>
<keyword evidence="6" id="KW-0862">Zinc</keyword>
<feature type="domain" description="Peptidase M16 N-terminal" evidence="11">
    <location>
        <begin position="70"/>
        <end position="217"/>
    </location>
</feature>
<dbReference type="GO" id="GO:0006508">
    <property type="term" value="P:proteolysis"/>
    <property type="evidence" value="ECO:0007669"/>
    <property type="project" value="UniProtKB-KW"/>
</dbReference>
<evidence type="ECO:0000259" key="12">
    <source>
        <dbReference type="Pfam" id="PF05193"/>
    </source>
</evidence>
<dbReference type="Pfam" id="PF00675">
    <property type="entry name" value="Peptidase_M16"/>
    <property type="match status" value="1"/>
</dbReference>
<dbReference type="Proteomes" id="UP001229421">
    <property type="component" value="Unassembled WGS sequence"/>
</dbReference>
<keyword evidence="10" id="KW-0175">Coiled coil</keyword>
<dbReference type="InterPro" id="IPR011765">
    <property type="entry name" value="Pept_M16_N"/>
</dbReference>
<evidence type="ECO:0000256" key="3">
    <source>
        <dbReference type="ARBA" id="ARBA00022670"/>
    </source>
</evidence>
<dbReference type="FunFam" id="3.30.830.10:FF:000008">
    <property type="entry name" value="Mitochondrial-processing peptidase subunit beta"/>
    <property type="match status" value="1"/>
</dbReference>
<accession>A0AAD8NNW4</accession>
<dbReference type="PANTHER" id="PTHR11851:SF149">
    <property type="entry name" value="GH01077P"/>
    <property type="match status" value="1"/>
</dbReference>
<proteinExistence type="inferred from homology"/>
<sequence length="487" mass="55251">MNNDCVAVRLKSKLKQLESDAVRLKSKLKRLENPDPRFLKYNSLYPTLTDHTSILAYPETRVTTLPNGLRVATESNLASHMTTVCVSIDTGSRFETEETNGVAHYLEHMLHRGTLKRPGDDLFEEIENMGGQLDVATSREQTVYTAKVMAGDWPKALEILSDMLQNSTFDEKQINDERHTIMDEWVESKNALNYVLFDRLQAAAFQHDPLGWTVLGPARNIMDMTKKDIQDYHSTHYAAHRMVISASGAVKHEDIVEQVNKMFTQLPTNPITSTQLVENKPAIFTGSENRQRDDEKPYAYFGILFKGPSVTDPDAVAVLVMRTMLGSWDKTTEPKGSQLARIVGIDELTEYVTAVNHHYKETGLFGVYAAAKPDRLDDLASAIMQEISKLCYQVAEEDVMRAKNQLKFLLHKEQHKAEEIGRQLLDYGRRIPLAEFFARLDAVNVATIKRVANKYIFDQDIAIAAFGPVKLLPDHSWFRSRTSMLHF</sequence>
<protein>
    <submittedName>
        <fullName evidence="13">Uncharacterized protein</fullName>
    </submittedName>
</protein>
<evidence type="ECO:0000256" key="1">
    <source>
        <dbReference type="ARBA" id="ARBA00001947"/>
    </source>
</evidence>
<comment type="cofactor">
    <cofactor evidence="1">
        <name>Zn(2+)</name>
        <dbReference type="ChEBI" id="CHEBI:29105"/>
    </cofactor>
</comment>
<dbReference type="EMBL" id="JAUHHV010000008">
    <property type="protein sequence ID" value="KAK1415999.1"/>
    <property type="molecule type" value="Genomic_DNA"/>
</dbReference>
<evidence type="ECO:0000313" key="13">
    <source>
        <dbReference type="EMBL" id="KAK1415999.1"/>
    </source>
</evidence>
<keyword evidence="14" id="KW-1185">Reference proteome</keyword>
<dbReference type="GO" id="GO:0046872">
    <property type="term" value="F:metal ion binding"/>
    <property type="evidence" value="ECO:0007669"/>
    <property type="project" value="UniProtKB-KW"/>
</dbReference>
<organism evidence="13 14">
    <name type="scientific">Tagetes erecta</name>
    <name type="common">African marigold</name>
    <dbReference type="NCBI Taxonomy" id="13708"/>
    <lineage>
        <taxon>Eukaryota</taxon>
        <taxon>Viridiplantae</taxon>
        <taxon>Streptophyta</taxon>
        <taxon>Embryophyta</taxon>
        <taxon>Tracheophyta</taxon>
        <taxon>Spermatophyta</taxon>
        <taxon>Magnoliopsida</taxon>
        <taxon>eudicotyledons</taxon>
        <taxon>Gunneridae</taxon>
        <taxon>Pentapetalae</taxon>
        <taxon>asterids</taxon>
        <taxon>campanulids</taxon>
        <taxon>Asterales</taxon>
        <taxon>Asteraceae</taxon>
        <taxon>Asteroideae</taxon>
        <taxon>Heliantheae alliance</taxon>
        <taxon>Tageteae</taxon>
        <taxon>Tagetes</taxon>
    </lineage>
</organism>